<feature type="transmembrane region" description="Helical" evidence="13">
    <location>
        <begin position="412"/>
        <end position="435"/>
    </location>
</feature>
<feature type="transmembrane region" description="Helical" evidence="13">
    <location>
        <begin position="12"/>
        <end position="33"/>
    </location>
</feature>
<dbReference type="AlphaFoldDB" id="A0A2A8CTM5"/>
<feature type="transmembrane region" description="Helical" evidence="13">
    <location>
        <begin position="473"/>
        <end position="498"/>
    </location>
</feature>
<feature type="transmembrane region" description="Helical" evidence="13">
    <location>
        <begin position="192"/>
        <end position="213"/>
    </location>
</feature>
<feature type="binding site" evidence="12">
    <location>
        <position position="333"/>
    </location>
    <ligand>
        <name>K(+)</name>
        <dbReference type="ChEBI" id="CHEBI:29103"/>
    </ligand>
</feature>
<feature type="transmembrane region" description="Helical" evidence="13">
    <location>
        <begin position="39"/>
        <end position="60"/>
    </location>
</feature>
<evidence type="ECO:0000256" key="10">
    <source>
        <dbReference type="ARBA" id="ARBA00023065"/>
    </source>
</evidence>
<dbReference type="GO" id="GO:0005886">
    <property type="term" value="C:plasma membrane"/>
    <property type="evidence" value="ECO:0007669"/>
    <property type="project" value="UniProtKB-SubCell"/>
</dbReference>
<organism evidence="14 15">
    <name type="scientific">Longibacter salinarum</name>
    <dbReference type="NCBI Taxonomy" id="1850348"/>
    <lineage>
        <taxon>Bacteria</taxon>
        <taxon>Pseudomonadati</taxon>
        <taxon>Rhodothermota</taxon>
        <taxon>Rhodothermia</taxon>
        <taxon>Rhodothermales</taxon>
        <taxon>Salisaetaceae</taxon>
        <taxon>Longibacter</taxon>
    </lineage>
</organism>
<feature type="binding site" evidence="12">
    <location>
        <position position="114"/>
    </location>
    <ligand>
        <name>K(+)</name>
        <dbReference type="ChEBI" id="CHEBI:29103"/>
    </ligand>
</feature>
<proteinExistence type="inferred from homology"/>
<protein>
    <submittedName>
        <fullName evidence="14">Potassium transporter</fullName>
    </submittedName>
</protein>
<evidence type="ECO:0000313" key="14">
    <source>
        <dbReference type="EMBL" id="PEN10961.1"/>
    </source>
</evidence>
<evidence type="ECO:0000256" key="11">
    <source>
        <dbReference type="ARBA" id="ARBA00023136"/>
    </source>
</evidence>
<feature type="transmembrane region" description="Helical" evidence="13">
    <location>
        <begin position="72"/>
        <end position="93"/>
    </location>
</feature>
<evidence type="ECO:0000256" key="5">
    <source>
        <dbReference type="ARBA" id="ARBA00022519"/>
    </source>
</evidence>
<dbReference type="Proteomes" id="UP000220102">
    <property type="component" value="Unassembled WGS sequence"/>
</dbReference>
<accession>A0A2A8CTM5</accession>
<dbReference type="GO" id="GO:0015379">
    <property type="term" value="F:potassium:chloride symporter activity"/>
    <property type="evidence" value="ECO:0007669"/>
    <property type="project" value="InterPro"/>
</dbReference>
<sequence>MVLNWNVVARTLGGLLLFLSVALLMPALVGGLYNEPAAWSFLVSAAIAVTIGGVSWYTLGTPGREDVGAREGFAIVALSWIVLSLIGALPFVLGGVLDSYTNAFFETMSGFTTTGATIFGGSGTPSIESMPNAFLFWRSLAHWLGGMGIIVLTLAILPILGVGGMQLFKAEVPGPSADKLTPRVRETARRLWLIYVGITVVEILALLPAMSLFDAVNHAFATMATGGFSTENGSVGQYDSAYIDGVITLFMFLAGMNFALHFRMLRGKAITVFKDEELHVYAGITLAATTLIAMATWSPTAGWFAADAIGTVYSTLGEAIRYASFQSVAIITTTGFGTADYEIWPSLAVGTIFLLFFIGGMAGSTGGGVKVVRHVLLVKNSLKEVKQLVHPQAILPIRLNNSVVPKDVMGNVLSFIVLYLGLLFAGTLVMAALGLDLMSAFGAALSCIGNIGPAFGTMGPTENYAHVPALGKWVLSFLMVAGRLEIYTILILFAPTFWRR</sequence>
<keyword evidence="3" id="KW-0813">Transport</keyword>
<feature type="transmembrane region" description="Helical" evidence="13">
    <location>
        <begin position="343"/>
        <end position="363"/>
    </location>
</feature>
<evidence type="ECO:0000256" key="1">
    <source>
        <dbReference type="ARBA" id="ARBA00004429"/>
    </source>
</evidence>
<dbReference type="PANTHER" id="PTHR32024">
    <property type="entry name" value="TRK SYSTEM POTASSIUM UPTAKE PROTEIN TRKG-RELATED"/>
    <property type="match status" value="1"/>
</dbReference>
<dbReference type="PIRSF" id="PIRSF006247">
    <property type="entry name" value="TrkH"/>
    <property type="match status" value="1"/>
</dbReference>
<keyword evidence="7 13" id="KW-0812">Transmembrane</keyword>
<evidence type="ECO:0000256" key="2">
    <source>
        <dbReference type="ARBA" id="ARBA00009137"/>
    </source>
</evidence>
<comment type="subcellular location">
    <subcellularLocation>
        <location evidence="1">Cell inner membrane</location>
        <topology evidence="1">Multi-pass membrane protein</topology>
    </subcellularLocation>
</comment>
<evidence type="ECO:0000256" key="4">
    <source>
        <dbReference type="ARBA" id="ARBA00022475"/>
    </source>
</evidence>
<evidence type="ECO:0000256" key="9">
    <source>
        <dbReference type="ARBA" id="ARBA00022989"/>
    </source>
</evidence>
<keyword evidence="10" id="KW-0406">Ion transport</keyword>
<dbReference type="InterPro" id="IPR004772">
    <property type="entry name" value="TrkH"/>
</dbReference>
<reference evidence="14 15" key="1">
    <citation type="submission" date="2017-10" db="EMBL/GenBank/DDBJ databases">
        <title>Draft genome of Longibacter Salinarum.</title>
        <authorList>
            <person name="Goh K.M."/>
            <person name="Shamsir M.S."/>
            <person name="Lim S.W."/>
        </authorList>
    </citation>
    <scope>NUCLEOTIDE SEQUENCE [LARGE SCALE GENOMIC DNA]</scope>
    <source>
        <strain evidence="14 15">KCTC 52045</strain>
    </source>
</reference>
<keyword evidence="6" id="KW-0633">Potassium transport</keyword>
<comment type="caution">
    <text evidence="14">The sequence shown here is derived from an EMBL/GenBank/DDBJ whole genome shotgun (WGS) entry which is preliminary data.</text>
</comment>
<comment type="similarity">
    <text evidence="2">Belongs to the TrkH potassium transport family.</text>
</comment>
<name>A0A2A8CTM5_9BACT</name>
<evidence type="ECO:0000256" key="12">
    <source>
        <dbReference type="PIRSR" id="PIRSR006247-1"/>
    </source>
</evidence>
<evidence type="ECO:0000313" key="15">
    <source>
        <dbReference type="Proteomes" id="UP000220102"/>
    </source>
</evidence>
<feature type="transmembrane region" description="Helical" evidence="13">
    <location>
        <begin position="140"/>
        <end position="160"/>
    </location>
</feature>
<evidence type="ECO:0000256" key="3">
    <source>
        <dbReference type="ARBA" id="ARBA00022448"/>
    </source>
</evidence>
<keyword evidence="12" id="KW-0479">Metal-binding</keyword>
<keyword evidence="11 13" id="KW-0472">Membrane</keyword>
<feature type="binding site" evidence="12">
    <location>
        <position position="334"/>
    </location>
    <ligand>
        <name>K(+)</name>
        <dbReference type="ChEBI" id="CHEBI:29103"/>
    </ligand>
</feature>
<keyword evidence="15" id="KW-1185">Reference proteome</keyword>
<dbReference type="InterPro" id="IPR003445">
    <property type="entry name" value="Cat_transpt"/>
</dbReference>
<evidence type="ECO:0000256" key="8">
    <source>
        <dbReference type="ARBA" id="ARBA00022958"/>
    </source>
</evidence>
<dbReference type="RefSeq" id="WP_098079137.1">
    <property type="nucleotide sequence ID" value="NZ_PDEQ01000013.1"/>
</dbReference>
<feature type="transmembrane region" description="Helical" evidence="13">
    <location>
        <begin position="241"/>
        <end position="260"/>
    </location>
</feature>
<dbReference type="GO" id="GO:0046872">
    <property type="term" value="F:metal ion binding"/>
    <property type="evidence" value="ECO:0007669"/>
    <property type="project" value="UniProtKB-KW"/>
</dbReference>
<dbReference type="PANTHER" id="PTHR32024:SF2">
    <property type="entry name" value="TRK SYSTEM POTASSIUM UPTAKE PROTEIN TRKG-RELATED"/>
    <property type="match status" value="1"/>
</dbReference>
<keyword evidence="4" id="KW-1003">Cell membrane</keyword>
<keyword evidence="5" id="KW-0997">Cell inner membrane</keyword>
<keyword evidence="9 13" id="KW-1133">Transmembrane helix</keyword>
<gene>
    <name evidence="14" type="ORF">CRI94_17075</name>
</gene>
<feature type="transmembrane region" description="Helical" evidence="13">
    <location>
        <begin position="280"/>
        <end position="297"/>
    </location>
</feature>
<dbReference type="EMBL" id="PDEQ01000013">
    <property type="protein sequence ID" value="PEN10961.1"/>
    <property type="molecule type" value="Genomic_DNA"/>
</dbReference>
<dbReference type="OrthoDB" id="9810952at2"/>
<dbReference type="Pfam" id="PF02386">
    <property type="entry name" value="TrkH"/>
    <property type="match status" value="1"/>
</dbReference>
<evidence type="ECO:0000256" key="13">
    <source>
        <dbReference type="SAM" id="Phobius"/>
    </source>
</evidence>
<feature type="binding site" evidence="12">
    <location>
        <position position="113"/>
    </location>
    <ligand>
        <name>K(+)</name>
        <dbReference type="ChEBI" id="CHEBI:29103"/>
    </ligand>
</feature>
<keyword evidence="8 12" id="KW-0630">Potassium</keyword>
<evidence type="ECO:0000256" key="6">
    <source>
        <dbReference type="ARBA" id="ARBA00022538"/>
    </source>
</evidence>
<evidence type="ECO:0000256" key="7">
    <source>
        <dbReference type="ARBA" id="ARBA00022692"/>
    </source>
</evidence>
<feature type="binding site" evidence="12">
    <location>
        <position position="226"/>
    </location>
    <ligand>
        <name>K(+)</name>
        <dbReference type="ChEBI" id="CHEBI:29103"/>
    </ligand>
</feature>
<feature type="binding site" evidence="12">
    <location>
        <position position="450"/>
    </location>
    <ligand>
        <name>K(+)</name>
        <dbReference type="ChEBI" id="CHEBI:29103"/>
    </ligand>
</feature>